<accession>A0A6A6HMZ4</accession>
<keyword evidence="1" id="KW-1133">Transmembrane helix</keyword>
<dbReference type="PROSITE" id="PS51257">
    <property type="entry name" value="PROKAR_LIPOPROTEIN"/>
    <property type="match status" value="1"/>
</dbReference>
<protein>
    <submittedName>
        <fullName evidence="2">Uncharacterized protein</fullName>
    </submittedName>
</protein>
<reference evidence="2" key="1">
    <citation type="journal article" date="2020" name="Stud. Mycol.">
        <title>101 Dothideomycetes genomes: a test case for predicting lifestyles and emergence of pathogens.</title>
        <authorList>
            <person name="Haridas S."/>
            <person name="Albert R."/>
            <person name="Binder M."/>
            <person name="Bloem J."/>
            <person name="Labutti K."/>
            <person name="Salamov A."/>
            <person name="Andreopoulos B."/>
            <person name="Baker S."/>
            <person name="Barry K."/>
            <person name="Bills G."/>
            <person name="Bluhm B."/>
            <person name="Cannon C."/>
            <person name="Castanera R."/>
            <person name="Culley D."/>
            <person name="Daum C."/>
            <person name="Ezra D."/>
            <person name="Gonzalez J."/>
            <person name="Henrissat B."/>
            <person name="Kuo A."/>
            <person name="Liang C."/>
            <person name="Lipzen A."/>
            <person name="Lutzoni F."/>
            <person name="Magnuson J."/>
            <person name="Mondo S."/>
            <person name="Nolan M."/>
            <person name="Ohm R."/>
            <person name="Pangilinan J."/>
            <person name="Park H.-J."/>
            <person name="Ramirez L."/>
            <person name="Alfaro M."/>
            <person name="Sun H."/>
            <person name="Tritt A."/>
            <person name="Yoshinaga Y."/>
            <person name="Zwiers L.-H."/>
            <person name="Turgeon B."/>
            <person name="Goodwin S."/>
            <person name="Spatafora J."/>
            <person name="Crous P."/>
            <person name="Grigoriev I."/>
        </authorList>
    </citation>
    <scope>NUCLEOTIDE SEQUENCE</scope>
    <source>
        <strain evidence="2">Tuck. ex Michener</strain>
    </source>
</reference>
<sequence length="136" mass="15348">MRILLEISVIRYLISCFLLVSCLSHVQKPSLLPQRLSDSQSAKSLYNQLRLLSRYFSLSLSETMILIYIFCLVFAVLAGLAFDEVYIFDLSFHIALCQPRRSPCASAPRHVEQTPTALVPQATLCPTLLSKGRQDQ</sequence>
<feature type="transmembrane region" description="Helical" evidence="1">
    <location>
        <begin position="65"/>
        <end position="82"/>
    </location>
</feature>
<evidence type="ECO:0000313" key="3">
    <source>
        <dbReference type="Proteomes" id="UP000800092"/>
    </source>
</evidence>
<dbReference type="AlphaFoldDB" id="A0A6A6HMZ4"/>
<organism evidence="2 3">
    <name type="scientific">Viridothelium virens</name>
    <name type="common">Speckled blister lichen</name>
    <name type="synonym">Trypethelium virens</name>
    <dbReference type="NCBI Taxonomy" id="1048519"/>
    <lineage>
        <taxon>Eukaryota</taxon>
        <taxon>Fungi</taxon>
        <taxon>Dikarya</taxon>
        <taxon>Ascomycota</taxon>
        <taxon>Pezizomycotina</taxon>
        <taxon>Dothideomycetes</taxon>
        <taxon>Dothideomycetes incertae sedis</taxon>
        <taxon>Trypetheliales</taxon>
        <taxon>Trypetheliaceae</taxon>
        <taxon>Viridothelium</taxon>
    </lineage>
</organism>
<name>A0A6A6HMZ4_VIRVR</name>
<feature type="transmembrane region" description="Helical" evidence="1">
    <location>
        <begin position="9"/>
        <end position="26"/>
    </location>
</feature>
<evidence type="ECO:0000313" key="2">
    <source>
        <dbReference type="EMBL" id="KAF2239361.1"/>
    </source>
</evidence>
<dbReference type="EMBL" id="ML991773">
    <property type="protein sequence ID" value="KAF2239361.1"/>
    <property type="molecule type" value="Genomic_DNA"/>
</dbReference>
<gene>
    <name evidence="2" type="ORF">EV356DRAFT_171391</name>
</gene>
<dbReference type="Proteomes" id="UP000800092">
    <property type="component" value="Unassembled WGS sequence"/>
</dbReference>
<keyword evidence="1" id="KW-0812">Transmembrane</keyword>
<evidence type="ECO:0000256" key="1">
    <source>
        <dbReference type="SAM" id="Phobius"/>
    </source>
</evidence>
<keyword evidence="1" id="KW-0472">Membrane</keyword>
<proteinExistence type="predicted"/>
<keyword evidence="3" id="KW-1185">Reference proteome</keyword>